<evidence type="ECO:0000256" key="6">
    <source>
        <dbReference type="RuleBase" id="RU362057"/>
    </source>
</evidence>
<name>A0A4U5MPG6_POPAL</name>
<dbReference type="SUPFAM" id="SSF53756">
    <property type="entry name" value="UDP-Glycosyltransferase/glycogen phosphorylase"/>
    <property type="match status" value="1"/>
</dbReference>
<evidence type="ECO:0000256" key="1">
    <source>
        <dbReference type="ARBA" id="ARBA00004935"/>
    </source>
</evidence>
<comment type="catalytic activity">
    <reaction evidence="4">
        <text>an anthocyanidin + UDP-alpha-D-glucose + H(+) = an anthocyanidin 3-O-beta-D-glucoside + UDP</text>
        <dbReference type="Rhea" id="RHEA:20093"/>
        <dbReference type="ChEBI" id="CHEBI:15378"/>
        <dbReference type="ChEBI" id="CHEBI:16307"/>
        <dbReference type="ChEBI" id="CHEBI:58223"/>
        <dbReference type="ChEBI" id="CHEBI:58885"/>
        <dbReference type="ChEBI" id="CHEBI:143576"/>
        <dbReference type="EC" id="2.4.1.115"/>
    </reaction>
</comment>
<dbReference type="GO" id="GO:0009718">
    <property type="term" value="P:anthocyanin-containing compound biosynthetic process"/>
    <property type="evidence" value="ECO:0007669"/>
    <property type="project" value="UniProtKB-UniPathway"/>
</dbReference>
<comment type="pathway">
    <text evidence="1">Pigment biosynthesis; anthocyanin biosynthesis.</text>
</comment>
<dbReference type="InterPro" id="IPR002213">
    <property type="entry name" value="UDP_glucos_trans"/>
</dbReference>
<protein>
    <recommendedName>
        <fullName evidence="6">Glycosyltransferase</fullName>
        <ecNumber evidence="6">2.4.1.-</ecNumber>
    </recommendedName>
</protein>
<dbReference type="SMR" id="A0A4U5MPG6"/>
<evidence type="ECO:0000256" key="5">
    <source>
        <dbReference type="RuleBase" id="RU003718"/>
    </source>
</evidence>
<dbReference type="CDD" id="cd03784">
    <property type="entry name" value="GT1_Gtf-like"/>
    <property type="match status" value="1"/>
</dbReference>
<dbReference type="InterPro" id="IPR035595">
    <property type="entry name" value="UDP_glycos_trans_CS"/>
</dbReference>
<dbReference type="Gene3D" id="3.40.50.2000">
    <property type="entry name" value="Glycogen Phosphorylase B"/>
    <property type="match status" value="2"/>
</dbReference>
<dbReference type="InterPro" id="IPR050481">
    <property type="entry name" value="UDP-glycosyltransf_plant"/>
</dbReference>
<dbReference type="FunFam" id="3.40.50.2000:FF:000257">
    <property type="entry name" value="Glycosyltransferase"/>
    <property type="match status" value="1"/>
</dbReference>
<dbReference type="PANTHER" id="PTHR48049">
    <property type="entry name" value="GLYCOSYLTRANSFERASE"/>
    <property type="match status" value="1"/>
</dbReference>
<dbReference type="EC" id="2.4.1.-" evidence="6"/>
<dbReference type="AlphaFoldDB" id="A0A4U5MPG6"/>
<dbReference type="PANTHER" id="PTHR48049:SF84">
    <property type="entry name" value="UDP-GLYCOSYLTRANSFERASE 79A6"/>
    <property type="match status" value="1"/>
</dbReference>
<evidence type="ECO:0000256" key="3">
    <source>
        <dbReference type="ARBA" id="ARBA00022679"/>
    </source>
</evidence>
<dbReference type="FunFam" id="3.40.50.2000:FF:000087">
    <property type="entry name" value="Glycosyltransferase"/>
    <property type="match status" value="1"/>
</dbReference>
<dbReference type="STRING" id="43335.A0A4U5MPG6"/>
<dbReference type="Pfam" id="PF00201">
    <property type="entry name" value="UDPGT"/>
    <property type="match status" value="1"/>
</dbReference>
<dbReference type="EMBL" id="RCHU01001178">
    <property type="protein sequence ID" value="TKR71606.1"/>
    <property type="molecule type" value="Genomic_DNA"/>
</dbReference>
<reference evidence="7" key="1">
    <citation type="submission" date="2018-10" db="EMBL/GenBank/DDBJ databases">
        <title>Population genomic analysis revealed the cold adaptation of white poplar.</title>
        <authorList>
            <person name="Liu Y.-J."/>
        </authorList>
    </citation>
    <scope>NUCLEOTIDE SEQUENCE [LARGE SCALE GENOMIC DNA]</scope>
    <source>
        <strain evidence="7">PAL-ZL1</strain>
    </source>
</reference>
<dbReference type="PROSITE" id="PS00375">
    <property type="entry name" value="UDPGT"/>
    <property type="match status" value="1"/>
</dbReference>
<evidence type="ECO:0000256" key="4">
    <source>
        <dbReference type="ARBA" id="ARBA00047606"/>
    </source>
</evidence>
<comment type="caution">
    <text evidence="7">The sequence shown here is derived from an EMBL/GenBank/DDBJ whole genome shotgun (WGS) entry which is preliminary data.</text>
</comment>
<dbReference type="UniPathway" id="UPA00009"/>
<dbReference type="GO" id="GO:0047213">
    <property type="term" value="F:anthocyanidin 3-O-glucosyltransferase activity"/>
    <property type="evidence" value="ECO:0007669"/>
    <property type="project" value="UniProtKB-EC"/>
</dbReference>
<proteinExistence type="inferred from homology"/>
<organism evidence="7">
    <name type="scientific">Populus alba</name>
    <name type="common">White poplar</name>
    <dbReference type="NCBI Taxonomy" id="43335"/>
    <lineage>
        <taxon>Eukaryota</taxon>
        <taxon>Viridiplantae</taxon>
        <taxon>Streptophyta</taxon>
        <taxon>Embryophyta</taxon>
        <taxon>Tracheophyta</taxon>
        <taxon>Spermatophyta</taxon>
        <taxon>Magnoliopsida</taxon>
        <taxon>eudicotyledons</taxon>
        <taxon>Gunneridae</taxon>
        <taxon>Pentapetalae</taxon>
        <taxon>rosids</taxon>
        <taxon>fabids</taxon>
        <taxon>Malpighiales</taxon>
        <taxon>Salicaceae</taxon>
        <taxon>Saliceae</taxon>
        <taxon>Populus</taxon>
    </lineage>
</organism>
<evidence type="ECO:0000256" key="2">
    <source>
        <dbReference type="ARBA" id="ARBA00009995"/>
    </source>
</evidence>
<comment type="similarity">
    <text evidence="2 5">Belongs to the UDP-glycosyltransferase family.</text>
</comment>
<keyword evidence="3 5" id="KW-0808">Transferase</keyword>
<sequence length="465" mass="51216">MSSESSSELHVVMFPWFAFGHISPFVQLSNKLSLHGVRISFLSAPGNIARIKSSLLATPTTQIISLPIPAVEGLPPGHNSTAETTPAMAGLLKKALDLMQPQIKTILEDLKPHFVFFDLLQHWLPKLASQIGIKTISYTVFSATSTSYLTVPARISEEGESPSIGDLMKPPNGYPSTSITSVKAFQARDFSIVYKSFDGGPTIYDRAVGSRLGCTAMLLKSCQEMEGPYVDFIRTQFKKPVLLTGPLVPDPPSGVLDEKWANWLGRFPAKSVIFCSFGSETFLNHDQIKELVLGLELTGLPFFLVLNFPAELDSQTELNQALPSGFLERVKGRGVLHTGWVQQQLILAHSSVGCFVCHSGFSSLIEALVNDCQLAMLPLKGDQFLNTKLIAGDLKAGVEINRRDEDGYFGKDDICEAVKAVMLDVDKEPGKSMRENHKKWREFLLNAQIQNKYIAELIEELKAMA</sequence>
<gene>
    <name evidence="7" type="ORF">D5086_0000301300</name>
</gene>
<accession>A0A4U5MPG6</accession>
<evidence type="ECO:0000313" key="7">
    <source>
        <dbReference type="EMBL" id="TKR71606.1"/>
    </source>
</evidence>
<keyword evidence="5" id="KW-0328">Glycosyltransferase</keyword>